<evidence type="ECO:0000256" key="6">
    <source>
        <dbReference type="ARBA" id="ARBA00022964"/>
    </source>
</evidence>
<evidence type="ECO:0000256" key="1">
    <source>
        <dbReference type="ARBA" id="ARBA00004759"/>
    </source>
</evidence>
<sequence>MEKLCQQLREIFEEDLIDVDEVKDVLKTYSSNPADWIEFAKFDDQKYTRNLVDAGNGKYNLMVLCWGPGMGSSIHDHTDAHCFVKILQGELMETRYNCPPDDTIEEPLIETDVFMCSTNQVTYICDKIGLHRMENHRVIRIMQLVCIYTFLHMNIATHSTRTGEKR</sequence>
<keyword evidence="4 10" id="KW-0479">Metal-binding</keyword>
<dbReference type="GO" id="GO:0008198">
    <property type="term" value="F:ferrous iron binding"/>
    <property type="evidence" value="ECO:0007669"/>
    <property type="project" value="TreeGrafter"/>
</dbReference>
<accession>F1LEU1</accession>
<evidence type="ECO:0000256" key="3">
    <source>
        <dbReference type="ARBA" id="ARBA00013133"/>
    </source>
</evidence>
<comment type="catalytic activity">
    <reaction evidence="11">
        <text>L-cysteine + O2 = 3-sulfino-L-alanine + H(+)</text>
        <dbReference type="Rhea" id="RHEA:20441"/>
        <dbReference type="ChEBI" id="CHEBI:15378"/>
        <dbReference type="ChEBI" id="CHEBI:15379"/>
        <dbReference type="ChEBI" id="CHEBI:35235"/>
        <dbReference type="ChEBI" id="CHEBI:61085"/>
        <dbReference type="EC" id="1.13.11.20"/>
    </reaction>
</comment>
<reference evidence="12" key="1">
    <citation type="journal article" date="2011" name="Genome Res.">
        <title>Deep small RNA sequencing from the nematode Ascaris reveals conservation, functional diversification, and novel developmental profiles.</title>
        <authorList>
            <person name="Wang J."/>
            <person name="Czech B."/>
            <person name="Crunk A."/>
            <person name="Wallace A."/>
            <person name="Mitreva M."/>
            <person name="Hannon G.J."/>
            <person name="Davis R.E."/>
        </authorList>
    </citation>
    <scope>NUCLEOTIDE SEQUENCE</scope>
</reference>
<dbReference type="GO" id="GO:0017172">
    <property type="term" value="F:cysteine dioxygenase activity"/>
    <property type="evidence" value="ECO:0007669"/>
    <property type="project" value="UniProtKB-UniRule"/>
</dbReference>
<feature type="binding site" evidence="10">
    <location>
        <position position="131"/>
    </location>
    <ligand>
        <name>Fe cation</name>
        <dbReference type="ChEBI" id="CHEBI:24875"/>
        <note>catalytic</note>
    </ligand>
</feature>
<proteinExistence type="evidence at transcript level"/>
<dbReference type="EMBL" id="JI181665">
    <property type="protein sequence ID" value="ADY48645.1"/>
    <property type="molecule type" value="mRNA"/>
</dbReference>
<dbReference type="Gene3D" id="2.60.120.10">
    <property type="entry name" value="Jelly Rolls"/>
    <property type="match status" value="1"/>
</dbReference>
<name>F1LEU1_ASCSU</name>
<feature type="binding site" evidence="10">
    <location>
        <position position="75"/>
    </location>
    <ligand>
        <name>Fe cation</name>
        <dbReference type="ChEBI" id="CHEBI:24875"/>
        <note>catalytic</note>
    </ligand>
</feature>
<keyword evidence="7 11" id="KW-0560">Oxidoreductase</keyword>
<dbReference type="InterPro" id="IPR014710">
    <property type="entry name" value="RmlC-like_jellyroll"/>
</dbReference>
<feature type="binding site" evidence="10">
    <location>
        <position position="77"/>
    </location>
    <ligand>
        <name>Fe cation</name>
        <dbReference type="ChEBI" id="CHEBI:24875"/>
        <note>catalytic</note>
    </ligand>
</feature>
<evidence type="ECO:0000256" key="10">
    <source>
        <dbReference type="PIRSR" id="PIRSR610300-51"/>
    </source>
</evidence>
<dbReference type="PANTHER" id="PTHR12918:SF1">
    <property type="entry name" value="CYSTEINE DIOXYGENASE TYPE 1"/>
    <property type="match status" value="1"/>
</dbReference>
<comment type="similarity">
    <text evidence="2 11">Belongs to the cysteine dioxygenase family.</text>
</comment>
<feature type="cross-link" description="3'-(S-cysteinyl)-tyrosine (Cys-Tyr)" evidence="9">
    <location>
        <begin position="82"/>
        <end position="148"/>
    </location>
</feature>
<evidence type="ECO:0000313" key="12">
    <source>
        <dbReference type="EMBL" id="ADY48645.1"/>
    </source>
</evidence>
<evidence type="ECO:0000256" key="7">
    <source>
        <dbReference type="ARBA" id="ARBA00023002"/>
    </source>
</evidence>
<evidence type="ECO:0000256" key="8">
    <source>
        <dbReference type="ARBA" id="ARBA00023004"/>
    </source>
</evidence>
<dbReference type="InterPro" id="IPR011051">
    <property type="entry name" value="RmlC_Cupin_sf"/>
</dbReference>
<dbReference type="PANTHER" id="PTHR12918">
    <property type="entry name" value="CYSTEINE DIOXYGENASE"/>
    <property type="match status" value="1"/>
</dbReference>
<dbReference type="CDD" id="cd10548">
    <property type="entry name" value="cupin_CDO"/>
    <property type="match status" value="1"/>
</dbReference>
<evidence type="ECO:0000256" key="11">
    <source>
        <dbReference type="RuleBase" id="RU366010"/>
    </source>
</evidence>
<keyword evidence="5 9" id="KW-0883">Thioether bond</keyword>
<evidence type="ECO:0000256" key="9">
    <source>
        <dbReference type="PIRSR" id="PIRSR610300-50"/>
    </source>
</evidence>
<organism evidence="12">
    <name type="scientific">Ascaris suum</name>
    <name type="common">Pig roundworm</name>
    <name type="synonym">Ascaris lumbricoides</name>
    <dbReference type="NCBI Taxonomy" id="6253"/>
    <lineage>
        <taxon>Eukaryota</taxon>
        <taxon>Metazoa</taxon>
        <taxon>Ecdysozoa</taxon>
        <taxon>Nematoda</taxon>
        <taxon>Chromadorea</taxon>
        <taxon>Rhabditida</taxon>
        <taxon>Spirurina</taxon>
        <taxon>Ascaridomorpha</taxon>
        <taxon>Ascaridoidea</taxon>
        <taxon>Ascarididae</taxon>
        <taxon>Ascaris</taxon>
    </lineage>
</organism>
<keyword evidence="8 10" id="KW-0408">Iron</keyword>
<dbReference type="Pfam" id="PF05995">
    <property type="entry name" value="CDO_I"/>
    <property type="match status" value="1"/>
</dbReference>
<dbReference type="SUPFAM" id="SSF51182">
    <property type="entry name" value="RmlC-like cupins"/>
    <property type="match status" value="1"/>
</dbReference>
<dbReference type="EC" id="1.13.11.20" evidence="3 11"/>
<protein>
    <recommendedName>
        <fullName evidence="3 11">Cysteine dioxygenase</fullName>
        <ecNumber evidence="3 11">1.13.11.20</ecNumber>
    </recommendedName>
</protein>
<dbReference type="InterPro" id="IPR010300">
    <property type="entry name" value="CDO_1"/>
</dbReference>
<comment type="pathway">
    <text evidence="1 11">Organosulfur biosynthesis; taurine biosynthesis; hypotaurine from L-cysteine: step 1/2.</text>
</comment>
<comment type="cofactor">
    <cofactor evidence="11">
        <name>Fe cation</name>
        <dbReference type="ChEBI" id="CHEBI:24875"/>
    </cofactor>
    <text evidence="11">Binds 1 Fe cation per subunit.</text>
</comment>
<evidence type="ECO:0000256" key="4">
    <source>
        <dbReference type="ARBA" id="ARBA00022723"/>
    </source>
</evidence>
<dbReference type="AlphaFoldDB" id="F1LEU1"/>
<evidence type="ECO:0000256" key="5">
    <source>
        <dbReference type="ARBA" id="ARBA00022784"/>
    </source>
</evidence>
<dbReference type="UniPathway" id="UPA00012">
    <property type="reaction ID" value="UER00537"/>
</dbReference>
<evidence type="ECO:0000256" key="2">
    <source>
        <dbReference type="ARBA" id="ARBA00006622"/>
    </source>
</evidence>
<dbReference type="GO" id="GO:0019448">
    <property type="term" value="P:L-cysteine catabolic process"/>
    <property type="evidence" value="ECO:0007669"/>
    <property type="project" value="TreeGrafter"/>
</dbReference>
<dbReference type="GO" id="GO:0042412">
    <property type="term" value="P:taurine biosynthetic process"/>
    <property type="evidence" value="ECO:0007669"/>
    <property type="project" value="UniProtKB-UniRule"/>
</dbReference>
<keyword evidence="6 11" id="KW-0223">Dioxygenase</keyword>